<evidence type="ECO:0000313" key="7">
    <source>
        <dbReference type="Proteomes" id="UP000663845"/>
    </source>
</evidence>
<feature type="non-terminal residue" evidence="6">
    <location>
        <position position="188"/>
    </location>
</feature>
<dbReference type="GO" id="GO:0007129">
    <property type="term" value="P:homologous chromosome pairing at meiosis"/>
    <property type="evidence" value="ECO:0007669"/>
    <property type="project" value="TreeGrafter"/>
</dbReference>
<keyword evidence="4" id="KW-0539">Nucleus</keyword>
<sequence>PTSSTDDVSPLRSQQQDSLMRILLCVDELQMFLAKYLLKRLIRFDNKGGDRVVVQNLPLSMIRLILQTFHYLPIGKSTNAKVLLDFYLDIIDLVTNNDVRCQMISLVTDIFCDDYLQIDIVTKLEEKLDSTNVDIIKQVLSTLTTIQLNESTERRIREKIIPMIMTGVLDVKVECFNYLFETSTKMNM</sequence>
<evidence type="ECO:0000256" key="3">
    <source>
        <dbReference type="ARBA" id="ARBA00022843"/>
    </source>
</evidence>
<evidence type="ECO:0000256" key="2">
    <source>
        <dbReference type="ARBA" id="ARBA00022499"/>
    </source>
</evidence>
<dbReference type="GO" id="GO:0031573">
    <property type="term" value="P:mitotic intra-S DNA damage checkpoint signaling"/>
    <property type="evidence" value="ECO:0007669"/>
    <property type="project" value="TreeGrafter"/>
</dbReference>
<accession>A0A815XHY8</accession>
<evidence type="ECO:0000256" key="1">
    <source>
        <dbReference type="ARBA" id="ARBA00004123"/>
    </source>
</evidence>
<dbReference type="SUPFAM" id="SSF48371">
    <property type="entry name" value="ARM repeat"/>
    <property type="match status" value="1"/>
</dbReference>
<dbReference type="GO" id="GO:1990918">
    <property type="term" value="P:double-strand break repair involved in meiotic recombination"/>
    <property type="evidence" value="ECO:0007669"/>
    <property type="project" value="TreeGrafter"/>
</dbReference>
<proteinExistence type="inferred from homology"/>
<evidence type="ECO:0000256" key="5">
    <source>
        <dbReference type="ARBA" id="ARBA00093456"/>
    </source>
</evidence>
<dbReference type="InterPro" id="IPR016024">
    <property type="entry name" value="ARM-type_fold"/>
</dbReference>
<comment type="caution">
    <text evidence="6">The sequence shown here is derived from an EMBL/GenBank/DDBJ whole genome shotgun (WGS) entry which is preliminary data.</text>
</comment>
<comment type="subcellular location">
    <subcellularLocation>
        <location evidence="1">Nucleus</location>
    </subcellularLocation>
</comment>
<evidence type="ECO:0000256" key="4">
    <source>
        <dbReference type="ARBA" id="ARBA00023242"/>
    </source>
</evidence>
<dbReference type="GO" id="GO:0005634">
    <property type="term" value="C:nucleus"/>
    <property type="evidence" value="ECO:0007669"/>
    <property type="project" value="UniProtKB-SubCell"/>
</dbReference>
<comment type="similarity">
    <text evidence="5">Belongs to the Fanconi anemia protein FANCD2 family.</text>
</comment>
<protein>
    <submittedName>
        <fullName evidence="6">Uncharacterized protein</fullName>
    </submittedName>
</protein>
<gene>
    <name evidence="6" type="ORF">JYZ213_LOCUS46695</name>
</gene>
<evidence type="ECO:0000313" key="6">
    <source>
        <dbReference type="EMBL" id="CAF1557641.1"/>
    </source>
</evidence>
<dbReference type="PANTHER" id="PTHR32086:SF0">
    <property type="entry name" value="FANCONI ANEMIA GROUP D2 PROTEIN"/>
    <property type="match status" value="1"/>
</dbReference>
<name>A0A815XHY8_9BILA</name>
<dbReference type="InterPro" id="IPR029448">
    <property type="entry name" value="FANCD2"/>
</dbReference>
<dbReference type="Proteomes" id="UP000663845">
    <property type="component" value="Unassembled WGS sequence"/>
</dbReference>
<dbReference type="PANTHER" id="PTHR32086">
    <property type="entry name" value="FANCONI ANEMIA GROUP D2 PROTEIN"/>
    <property type="match status" value="1"/>
</dbReference>
<keyword evidence="2" id="KW-1017">Isopeptide bond</keyword>
<dbReference type="GO" id="GO:0036297">
    <property type="term" value="P:interstrand cross-link repair"/>
    <property type="evidence" value="ECO:0007669"/>
    <property type="project" value="TreeGrafter"/>
</dbReference>
<reference evidence="6" key="1">
    <citation type="submission" date="2021-02" db="EMBL/GenBank/DDBJ databases">
        <authorList>
            <person name="Nowell W R."/>
        </authorList>
    </citation>
    <scope>NUCLEOTIDE SEQUENCE</scope>
</reference>
<dbReference type="AlphaFoldDB" id="A0A815XHY8"/>
<dbReference type="GO" id="GO:0000793">
    <property type="term" value="C:condensed chromosome"/>
    <property type="evidence" value="ECO:0007669"/>
    <property type="project" value="TreeGrafter"/>
</dbReference>
<dbReference type="EMBL" id="CAJNOG010006153">
    <property type="protein sequence ID" value="CAF1557641.1"/>
    <property type="molecule type" value="Genomic_DNA"/>
</dbReference>
<feature type="non-terminal residue" evidence="6">
    <location>
        <position position="1"/>
    </location>
</feature>
<organism evidence="6 7">
    <name type="scientific">Adineta steineri</name>
    <dbReference type="NCBI Taxonomy" id="433720"/>
    <lineage>
        <taxon>Eukaryota</taxon>
        <taxon>Metazoa</taxon>
        <taxon>Spiralia</taxon>
        <taxon>Gnathifera</taxon>
        <taxon>Rotifera</taxon>
        <taxon>Eurotatoria</taxon>
        <taxon>Bdelloidea</taxon>
        <taxon>Adinetida</taxon>
        <taxon>Adinetidae</taxon>
        <taxon>Adineta</taxon>
    </lineage>
</organism>
<keyword evidence="3" id="KW-0832">Ubl conjugation</keyword>
<dbReference type="GO" id="GO:0070182">
    <property type="term" value="F:DNA polymerase binding"/>
    <property type="evidence" value="ECO:0007669"/>
    <property type="project" value="TreeGrafter"/>
</dbReference>